<dbReference type="GO" id="GO:0005886">
    <property type="term" value="C:plasma membrane"/>
    <property type="evidence" value="ECO:0007669"/>
    <property type="project" value="UniProtKB-SubCell"/>
</dbReference>
<sequence>MAKLTSMILFTGMRRLNSSFTLNYSTTRSNLSDWIPNEQNISSGIIIQSVFLALVIIVGVVANSLVCLVIYKRRNLHTVLYSFLVSLSVSDLLHSALKMPTTMLSTLHIRWYPHPSFCYITTPFGVLFGAATVFNLCAVALNQYFIILKPLLYPMVMTARHARYVIAGLWAGSIVISLPPIFWRSADTICKSGAVSNDNYLSEVLYLSALWTFVVIIPTVVMGISYTKIFLEARRQIFKMREGTQLNGELRASHTRRKEFRAAALLALVGGIFILCWLPFFVVQTLHKFSAANIAPFYFRLFLCVMYSKSAINPLLYTALNKELRKALIQYLGLQKKISHDSKARVLNTRMSNLKNGLNQHESLL</sequence>
<reference evidence="11 12" key="1">
    <citation type="journal article" date="2018" name="Sci. Rep.">
        <title>Comparative analysis of the Pocillopora damicornis genome highlights role of immune system in coral evolution.</title>
        <authorList>
            <person name="Cunning R."/>
            <person name="Bay R.A."/>
            <person name="Gillette P."/>
            <person name="Baker A.C."/>
            <person name="Traylor-Knowles N."/>
        </authorList>
    </citation>
    <scope>NUCLEOTIDE SEQUENCE [LARGE SCALE GENOMIC DNA]</scope>
    <source>
        <strain evidence="11">RSMAS</strain>
        <tissue evidence="11">Whole animal</tissue>
    </source>
</reference>
<accession>A0A3M6UBA2</accession>
<dbReference type="InterPro" id="IPR017452">
    <property type="entry name" value="GPCR_Rhodpsn_7TM"/>
</dbReference>
<feature type="transmembrane region" description="Helical" evidence="9">
    <location>
        <begin position="162"/>
        <end position="184"/>
    </location>
</feature>
<protein>
    <recommendedName>
        <fullName evidence="10">G-protein coupled receptors family 1 profile domain-containing protein</fullName>
    </recommendedName>
</protein>
<dbReference type="Proteomes" id="UP000275408">
    <property type="component" value="Unassembled WGS sequence"/>
</dbReference>
<dbReference type="PROSITE" id="PS50262">
    <property type="entry name" value="G_PROTEIN_RECEP_F1_2"/>
    <property type="match status" value="1"/>
</dbReference>
<organism evidence="11 12">
    <name type="scientific">Pocillopora damicornis</name>
    <name type="common">Cauliflower coral</name>
    <name type="synonym">Millepora damicornis</name>
    <dbReference type="NCBI Taxonomy" id="46731"/>
    <lineage>
        <taxon>Eukaryota</taxon>
        <taxon>Metazoa</taxon>
        <taxon>Cnidaria</taxon>
        <taxon>Anthozoa</taxon>
        <taxon>Hexacorallia</taxon>
        <taxon>Scleractinia</taxon>
        <taxon>Astrocoeniina</taxon>
        <taxon>Pocilloporidae</taxon>
        <taxon>Pocillopora</taxon>
    </lineage>
</organism>
<evidence type="ECO:0000256" key="7">
    <source>
        <dbReference type="ARBA" id="ARBA00023170"/>
    </source>
</evidence>
<feature type="transmembrane region" description="Helical" evidence="9">
    <location>
        <begin position="297"/>
        <end position="320"/>
    </location>
</feature>
<dbReference type="CDD" id="cd14967">
    <property type="entry name" value="7tmA_amine_R-like"/>
    <property type="match status" value="1"/>
</dbReference>
<name>A0A3M6UBA2_POCDA</name>
<evidence type="ECO:0000256" key="6">
    <source>
        <dbReference type="ARBA" id="ARBA00023136"/>
    </source>
</evidence>
<keyword evidence="3 9" id="KW-0812">Transmembrane</keyword>
<dbReference type="GO" id="GO:0004930">
    <property type="term" value="F:G protein-coupled receptor activity"/>
    <property type="evidence" value="ECO:0007669"/>
    <property type="project" value="UniProtKB-KW"/>
</dbReference>
<feature type="transmembrane region" description="Helical" evidence="9">
    <location>
        <begin position="204"/>
        <end position="231"/>
    </location>
</feature>
<evidence type="ECO:0000313" key="12">
    <source>
        <dbReference type="Proteomes" id="UP000275408"/>
    </source>
</evidence>
<evidence type="ECO:0000256" key="9">
    <source>
        <dbReference type="SAM" id="Phobius"/>
    </source>
</evidence>
<dbReference type="AlphaFoldDB" id="A0A3M6UBA2"/>
<feature type="transmembrane region" description="Helical" evidence="9">
    <location>
        <begin position="45"/>
        <end position="71"/>
    </location>
</feature>
<proteinExistence type="predicted"/>
<evidence type="ECO:0000256" key="1">
    <source>
        <dbReference type="ARBA" id="ARBA00004651"/>
    </source>
</evidence>
<dbReference type="Gene3D" id="1.20.1070.10">
    <property type="entry name" value="Rhodopsin 7-helix transmembrane proteins"/>
    <property type="match status" value="1"/>
</dbReference>
<keyword evidence="6 9" id="KW-0472">Membrane</keyword>
<comment type="caution">
    <text evidence="11">The sequence shown here is derived from an EMBL/GenBank/DDBJ whole genome shotgun (WGS) entry which is preliminary data.</text>
</comment>
<evidence type="ECO:0000259" key="10">
    <source>
        <dbReference type="PROSITE" id="PS50262"/>
    </source>
</evidence>
<dbReference type="Pfam" id="PF00001">
    <property type="entry name" value="7tm_1"/>
    <property type="match status" value="1"/>
</dbReference>
<keyword evidence="12" id="KW-1185">Reference proteome</keyword>
<dbReference type="OrthoDB" id="5959645at2759"/>
<keyword evidence="4 9" id="KW-1133">Transmembrane helix</keyword>
<dbReference type="PRINTS" id="PR00237">
    <property type="entry name" value="GPCRRHODOPSN"/>
</dbReference>
<evidence type="ECO:0000256" key="8">
    <source>
        <dbReference type="ARBA" id="ARBA00023224"/>
    </source>
</evidence>
<feature type="transmembrane region" description="Helical" evidence="9">
    <location>
        <begin position="78"/>
        <end position="97"/>
    </location>
</feature>
<evidence type="ECO:0000256" key="3">
    <source>
        <dbReference type="ARBA" id="ARBA00022692"/>
    </source>
</evidence>
<comment type="subcellular location">
    <subcellularLocation>
        <location evidence="1">Cell membrane</location>
        <topology evidence="1">Multi-pass membrane protein</topology>
    </subcellularLocation>
</comment>
<evidence type="ECO:0000256" key="5">
    <source>
        <dbReference type="ARBA" id="ARBA00023040"/>
    </source>
</evidence>
<keyword evidence="8" id="KW-0807">Transducer</keyword>
<evidence type="ECO:0000256" key="2">
    <source>
        <dbReference type="ARBA" id="ARBA00022475"/>
    </source>
</evidence>
<dbReference type="EMBL" id="RCHS01001882">
    <property type="protein sequence ID" value="RMX50911.1"/>
    <property type="molecule type" value="Genomic_DNA"/>
</dbReference>
<keyword evidence="5" id="KW-0297">G-protein coupled receptor</keyword>
<keyword evidence="7" id="KW-0675">Receptor</keyword>
<dbReference type="STRING" id="46731.A0A3M6UBA2"/>
<gene>
    <name evidence="11" type="ORF">pdam_00021178</name>
</gene>
<dbReference type="OMA" id="QYFVIVK"/>
<feature type="transmembrane region" description="Helical" evidence="9">
    <location>
        <begin position="260"/>
        <end position="282"/>
    </location>
</feature>
<feature type="domain" description="G-protein coupled receptors family 1 profile" evidence="10">
    <location>
        <begin position="62"/>
        <end position="317"/>
    </location>
</feature>
<dbReference type="InterPro" id="IPR000276">
    <property type="entry name" value="GPCR_Rhodpsn"/>
</dbReference>
<dbReference type="SUPFAM" id="SSF81321">
    <property type="entry name" value="Family A G protein-coupled receptor-like"/>
    <property type="match status" value="1"/>
</dbReference>
<evidence type="ECO:0000256" key="4">
    <source>
        <dbReference type="ARBA" id="ARBA00022989"/>
    </source>
</evidence>
<evidence type="ECO:0000313" key="11">
    <source>
        <dbReference type="EMBL" id="RMX50911.1"/>
    </source>
</evidence>
<dbReference type="PANTHER" id="PTHR22752">
    <property type="entry name" value="G PROTEIN-COUPLED RECEPTOR"/>
    <property type="match status" value="1"/>
</dbReference>
<feature type="transmembrane region" description="Helical" evidence="9">
    <location>
        <begin position="117"/>
        <end position="141"/>
    </location>
</feature>
<keyword evidence="2" id="KW-1003">Cell membrane</keyword>